<protein>
    <submittedName>
        <fullName evidence="1">Uncharacterized protein</fullName>
    </submittedName>
</protein>
<dbReference type="AlphaFoldDB" id="A0A383DUS7"/>
<reference evidence="1" key="1">
    <citation type="submission" date="2018-05" db="EMBL/GenBank/DDBJ databases">
        <authorList>
            <person name="Lanie J.A."/>
            <person name="Ng W.-L."/>
            <person name="Kazmierczak K.M."/>
            <person name="Andrzejewski T.M."/>
            <person name="Davidsen T.M."/>
            <person name="Wayne K.J."/>
            <person name="Tettelin H."/>
            <person name="Glass J.I."/>
            <person name="Rusch D."/>
            <person name="Podicherti R."/>
            <person name="Tsui H.-C.T."/>
            <person name="Winkler M.E."/>
        </authorList>
    </citation>
    <scope>NUCLEOTIDE SEQUENCE</scope>
</reference>
<proteinExistence type="predicted"/>
<sequence>VRITLYAFISAILVLPPPANAGSEEIAILEGLNKTTGRVFKLEVAMGSSIT</sequence>
<organism evidence="1">
    <name type="scientific">marine metagenome</name>
    <dbReference type="NCBI Taxonomy" id="408172"/>
    <lineage>
        <taxon>unclassified sequences</taxon>
        <taxon>metagenomes</taxon>
        <taxon>ecological metagenomes</taxon>
    </lineage>
</organism>
<name>A0A383DUS7_9ZZZZ</name>
<feature type="non-terminal residue" evidence="1">
    <location>
        <position position="1"/>
    </location>
</feature>
<feature type="non-terminal residue" evidence="1">
    <location>
        <position position="51"/>
    </location>
</feature>
<gene>
    <name evidence="1" type="ORF">METZ01_LOCUS500834</name>
</gene>
<accession>A0A383DUS7</accession>
<dbReference type="EMBL" id="UINC01220180">
    <property type="protein sequence ID" value="SVE47980.1"/>
    <property type="molecule type" value="Genomic_DNA"/>
</dbReference>
<evidence type="ECO:0000313" key="1">
    <source>
        <dbReference type="EMBL" id="SVE47980.1"/>
    </source>
</evidence>